<gene>
    <name evidence="5" type="ORF">CHIRRI_LOCUS8527</name>
</gene>
<dbReference type="SUPFAM" id="SSF52317">
    <property type="entry name" value="Class I glutamine amidotransferase-like"/>
    <property type="match status" value="1"/>
</dbReference>
<keyword evidence="2" id="KW-0963">Cytoplasm</keyword>
<dbReference type="GO" id="GO:1903189">
    <property type="term" value="P:glyoxal metabolic process"/>
    <property type="evidence" value="ECO:0007669"/>
    <property type="project" value="TreeGrafter"/>
</dbReference>
<dbReference type="InterPro" id="IPR002818">
    <property type="entry name" value="DJ-1/PfpI"/>
</dbReference>
<keyword evidence="3" id="KW-0558">Oxidation</keyword>
<dbReference type="OrthoDB" id="543156at2759"/>
<dbReference type="GO" id="GO:0005739">
    <property type="term" value="C:mitochondrion"/>
    <property type="evidence" value="ECO:0007669"/>
    <property type="project" value="TreeGrafter"/>
</dbReference>
<name>A0A9N9RV24_9DIPT</name>
<dbReference type="Gene3D" id="3.40.50.880">
    <property type="match status" value="1"/>
</dbReference>
<dbReference type="CDD" id="cd03135">
    <property type="entry name" value="GATase1_DJ-1"/>
    <property type="match status" value="1"/>
</dbReference>
<dbReference type="NCBIfam" id="TIGR01383">
    <property type="entry name" value="not_thiJ"/>
    <property type="match status" value="1"/>
</dbReference>
<evidence type="ECO:0000313" key="6">
    <source>
        <dbReference type="Proteomes" id="UP001153620"/>
    </source>
</evidence>
<evidence type="ECO:0000256" key="3">
    <source>
        <dbReference type="ARBA" id="ARBA00023097"/>
    </source>
</evidence>
<comment type="subcellular location">
    <subcellularLocation>
        <location evidence="1">Cytoplasm</location>
    </subcellularLocation>
</comment>
<dbReference type="GO" id="GO:0005634">
    <property type="term" value="C:nucleus"/>
    <property type="evidence" value="ECO:0007669"/>
    <property type="project" value="TreeGrafter"/>
</dbReference>
<dbReference type="EMBL" id="OU895878">
    <property type="protein sequence ID" value="CAG9805658.1"/>
    <property type="molecule type" value="Genomic_DNA"/>
</dbReference>
<protein>
    <recommendedName>
        <fullName evidence="4">DJ-1/PfpI domain-containing protein</fullName>
    </recommendedName>
</protein>
<dbReference type="AlphaFoldDB" id="A0A9N9RV24"/>
<dbReference type="FunFam" id="3.40.50.880:FF:000022">
    <property type="entry name" value="protein deglycase DJ-1"/>
    <property type="match status" value="1"/>
</dbReference>
<reference evidence="5" key="1">
    <citation type="submission" date="2022-01" db="EMBL/GenBank/DDBJ databases">
        <authorList>
            <person name="King R."/>
        </authorList>
    </citation>
    <scope>NUCLEOTIDE SEQUENCE</scope>
</reference>
<keyword evidence="6" id="KW-1185">Reference proteome</keyword>
<sequence length="254" mass="27809">MSEFQNLTKDPELLSKNFADFSFSILTIKQHISIAILIHSVRGKTMLRNCQRIFLRIYSPKSLIHSHYSNMSSALVILPSGAEEIEFVGTVDLLRRAGITVTVGGLDGKDPVKCSRDVLIVPDVDLKDVAKSQFDAIVLPGGLGAAKSMSESSLTGEILKNQEKEGKLIAAICASPAMVFKAHEIGQNKKITCYPSFKDDLGSKYTFVDEKVVQDGQLITSQGPSTVFDFALKVIEHLCGKDKSDTVAKQILYK</sequence>
<organism evidence="5 6">
    <name type="scientific">Chironomus riparius</name>
    <dbReference type="NCBI Taxonomy" id="315576"/>
    <lineage>
        <taxon>Eukaryota</taxon>
        <taxon>Metazoa</taxon>
        <taxon>Ecdysozoa</taxon>
        <taxon>Arthropoda</taxon>
        <taxon>Hexapoda</taxon>
        <taxon>Insecta</taxon>
        <taxon>Pterygota</taxon>
        <taxon>Neoptera</taxon>
        <taxon>Endopterygota</taxon>
        <taxon>Diptera</taxon>
        <taxon>Nematocera</taxon>
        <taxon>Chironomoidea</taxon>
        <taxon>Chironomidae</taxon>
        <taxon>Chironominae</taxon>
        <taxon>Chironomus</taxon>
    </lineage>
</organism>
<dbReference type="InterPro" id="IPR050325">
    <property type="entry name" value="Prot/Nucl_acid_deglycase"/>
</dbReference>
<dbReference type="GO" id="GO:0006979">
    <property type="term" value="P:response to oxidative stress"/>
    <property type="evidence" value="ECO:0007669"/>
    <property type="project" value="UniProtKB-ARBA"/>
</dbReference>
<dbReference type="Proteomes" id="UP001153620">
    <property type="component" value="Chromosome 2"/>
</dbReference>
<dbReference type="GO" id="GO:0051896">
    <property type="term" value="P:regulation of phosphatidylinositol 3-kinase/protein kinase B signal transduction"/>
    <property type="evidence" value="ECO:0007669"/>
    <property type="project" value="UniProtKB-ARBA"/>
</dbReference>
<evidence type="ECO:0000259" key="4">
    <source>
        <dbReference type="Pfam" id="PF01965"/>
    </source>
</evidence>
<dbReference type="Pfam" id="PF01965">
    <property type="entry name" value="DJ-1_PfpI"/>
    <property type="match status" value="1"/>
</dbReference>
<accession>A0A9N9RV24</accession>
<evidence type="ECO:0000256" key="2">
    <source>
        <dbReference type="ARBA" id="ARBA00022490"/>
    </source>
</evidence>
<dbReference type="PANTHER" id="PTHR48094:SF12">
    <property type="entry name" value="PARKINSON DISEASE PROTEIN 7 HOMOLOG"/>
    <property type="match status" value="1"/>
</dbReference>
<dbReference type="InterPro" id="IPR006287">
    <property type="entry name" value="DJ-1"/>
</dbReference>
<dbReference type="InterPro" id="IPR029062">
    <property type="entry name" value="Class_I_gatase-like"/>
</dbReference>
<dbReference type="GO" id="GO:0046295">
    <property type="term" value="P:glycolate biosynthetic process"/>
    <property type="evidence" value="ECO:0007669"/>
    <property type="project" value="TreeGrafter"/>
</dbReference>
<evidence type="ECO:0000313" key="5">
    <source>
        <dbReference type="EMBL" id="CAG9805658.1"/>
    </source>
</evidence>
<evidence type="ECO:0000256" key="1">
    <source>
        <dbReference type="ARBA" id="ARBA00004496"/>
    </source>
</evidence>
<reference evidence="5" key="2">
    <citation type="submission" date="2022-10" db="EMBL/GenBank/DDBJ databases">
        <authorList>
            <consortium name="ENA_rothamsted_submissions"/>
            <consortium name="culmorum"/>
            <person name="King R."/>
        </authorList>
    </citation>
    <scope>NUCLEOTIDE SEQUENCE</scope>
</reference>
<feature type="domain" description="DJ-1/PfpI" evidence="4">
    <location>
        <begin position="73"/>
        <end position="236"/>
    </location>
</feature>
<dbReference type="PANTHER" id="PTHR48094">
    <property type="entry name" value="PROTEIN/NUCLEIC ACID DEGLYCASE DJ-1-RELATED"/>
    <property type="match status" value="1"/>
</dbReference>
<proteinExistence type="predicted"/>